<dbReference type="PANTHER" id="PTHR45339">
    <property type="entry name" value="HYBRID SIGNAL TRANSDUCTION HISTIDINE KINASE J"/>
    <property type="match status" value="1"/>
</dbReference>
<sequence>MQLQSFGKLGSVAFEELKLPCLVVSPRRKVVLANDAARRLFGGKLGNTCKKSWRRFLLGVGIAELPIRIRDSDINFEQTYLRLSDESTFPETCQEGKGAGTNGTTDFWAEEEQRFNTSITVDIIQQPSETAIPALVNLIRVKHGTNSHYLLTFSRPPREAIPEPDCDIDGLANRRGVRRRRDSALSHDGPFPEPLLQPRLSRAYPLRPHDDISGSPRLDARFARLRDAFYYNTSHVFSILMAADLSFAVMQLRGSDRAQPVEIIDIKDFCNRWTIWDEHFTRKLDLLEYPSLRLNNTRKDFKKLRFGRMLGDKKVVIESKGRCLYDPDNNDNYIGGLVTGRELGEYSEVMARDLDSQLASFESICDRMPHIVWTSVSNGLCDYFSKGWYEFTGLSREDSIQQGWQAVLHPDDLSSLLTQWSKYKEAGEDLFTGEGRYRRHDGVYRWMAIRVNPLKLDSGRVPKFYGSLTDIEDAVKMRQEAEAVQKHLLNTLGNASVTLFRVEPSWEVSMVRGQGHMSDDPMEQKRETFRKQWERGNVFDNLAAIHEGGLPSFESKLREAMTGNVEYTTSEDHCFNRVIRTRFMPDFDTSNGVLVVKGVIGCVMDITDIHESAKLESENARLIAHEQVARERSELKSQFLAHGVIGMSDLLAETNLNMSQQDLVDCIQMSARNLLIIVNDILDFSKIEANQMHLESIPFHLASLIHDSVRMFSHSANQKSLEFRCDSEVPEHLIIKGDSGRVRQILTNLVSNAIKFTAEGSVHLSVTLSDDTARIVVKDTGCGMDRETQARLFEPFRQGDSSTARVYGGTGLGLTISQNLAHMMGGQLALQSSVGVGTIATFTMPLVYAQRHEMQRHNSISGIAPQQSDLDFNAAVNVLIVEDNPINQKIALNSVKKLGYQATAVTNGREALQHLSQVQKIDVILMDVQMPVLDGYETTRTLRTHKSFEHLKSIPIIALTASAIKGDNEKCEEAGMDDYLSKPYPLRALGEKLFKWTRRNIDDRNV</sequence>
<reference evidence="7 8" key="2">
    <citation type="submission" date="2015-05" db="EMBL/GenBank/DDBJ databases">
        <authorList>
            <person name="Morales-Cruz A."/>
            <person name="Amrine K.C."/>
            <person name="Cantu D."/>
        </authorList>
    </citation>
    <scope>NUCLEOTIDE SEQUENCE [LARGE SCALE GENOMIC DNA]</scope>
    <source>
        <strain evidence="7">UCRPC4</strain>
    </source>
</reference>
<dbReference type="InterPro" id="IPR000014">
    <property type="entry name" value="PAS"/>
</dbReference>
<evidence type="ECO:0000259" key="6">
    <source>
        <dbReference type="PROSITE" id="PS50113"/>
    </source>
</evidence>
<dbReference type="SUPFAM" id="SSF52172">
    <property type="entry name" value="CheY-like"/>
    <property type="match status" value="1"/>
</dbReference>
<dbReference type="InterPro" id="IPR005467">
    <property type="entry name" value="His_kinase_dom"/>
</dbReference>
<dbReference type="PANTHER" id="PTHR45339:SF1">
    <property type="entry name" value="HYBRID SIGNAL TRANSDUCTION HISTIDINE KINASE J"/>
    <property type="match status" value="1"/>
</dbReference>
<organism evidence="7 8">
    <name type="scientific">Phaeomoniella chlamydospora</name>
    <name type="common">Phaeoacremonium chlamydosporum</name>
    <dbReference type="NCBI Taxonomy" id="158046"/>
    <lineage>
        <taxon>Eukaryota</taxon>
        <taxon>Fungi</taxon>
        <taxon>Dikarya</taxon>
        <taxon>Ascomycota</taxon>
        <taxon>Pezizomycotina</taxon>
        <taxon>Eurotiomycetes</taxon>
        <taxon>Chaetothyriomycetidae</taxon>
        <taxon>Phaeomoniellales</taxon>
        <taxon>Phaeomoniellaceae</taxon>
        <taxon>Phaeomoniella</taxon>
    </lineage>
</organism>
<feature type="domain" description="Histidine kinase" evidence="4">
    <location>
        <begin position="643"/>
        <end position="848"/>
    </location>
</feature>
<proteinExistence type="predicted"/>
<dbReference type="InterPro" id="IPR000700">
    <property type="entry name" value="PAS-assoc_C"/>
</dbReference>
<dbReference type="Pfam" id="PF00072">
    <property type="entry name" value="Response_reg"/>
    <property type="match status" value="1"/>
</dbReference>
<reference evidence="7 8" key="1">
    <citation type="submission" date="2015-05" db="EMBL/GenBank/DDBJ databases">
        <title>Distinctive expansion of gene families associated with plant cell wall degradation and secondary metabolism in the genomes of grapevine trunk pathogens.</title>
        <authorList>
            <person name="Lawrence D.P."/>
            <person name="Travadon R."/>
            <person name="Rolshausen P.E."/>
            <person name="Baumgartner K."/>
        </authorList>
    </citation>
    <scope>NUCLEOTIDE SEQUENCE [LARGE SCALE GENOMIC DNA]</scope>
    <source>
        <strain evidence="7">UCRPC4</strain>
    </source>
</reference>
<dbReference type="PRINTS" id="PR00344">
    <property type="entry name" value="BCTRLSENSOR"/>
</dbReference>
<keyword evidence="2" id="KW-0902">Two-component regulatory system</keyword>
<dbReference type="EMBL" id="LCWF01000161">
    <property type="protein sequence ID" value="KKY16401.1"/>
    <property type="molecule type" value="Genomic_DNA"/>
</dbReference>
<dbReference type="FunFam" id="3.30.565.10:FF:000010">
    <property type="entry name" value="Sensor histidine kinase RcsC"/>
    <property type="match status" value="1"/>
</dbReference>
<dbReference type="NCBIfam" id="TIGR00229">
    <property type="entry name" value="sensory_box"/>
    <property type="match status" value="1"/>
</dbReference>
<dbReference type="InterPro" id="IPR036890">
    <property type="entry name" value="HATPase_C_sf"/>
</dbReference>
<feature type="domain" description="Response regulatory" evidence="5">
    <location>
        <begin position="877"/>
        <end position="997"/>
    </location>
</feature>
<dbReference type="Gene3D" id="3.40.50.2300">
    <property type="match status" value="1"/>
</dbReference>
<dbReference type="FunFam" id="3.30.450.20:FF:000099">
    <property type="entry name" value="Sensory box sensor histidine kinase"/>
    <property type="match status" value="1"/>
</dbReference>
<dbReference type="PROSITE" id="PS50109">
    <property type="entry name" value="HIS_KIN"/>
    <property type="match status" value="1"/>
</dbReference>
<evidence type="ECO:0000256" key="2">
    <source>
        <dbReference type="ARBA" id="ARBA00023012"/>
    </source>
</evidence>
<dbReference type="Gene3D" id="1.10.287.130">
    <property type="match status" value="1"/>
</dbReference>
<gene>
    <name evidence="7" type="ORF">UCRPC4_g05910</name>
</gene>
<dbReference type="CDD" id="cd00130">
    <property type="entry name" value="PAS"/>
    <property type="match status" value="1"/>
</dbReference>
<dbReference type="InterPro" id="IPR001789">
    <property type="entry name" value="Sig_transdc_resp-reg_receiver"/>
</dbReference>
<keyword evidence="7" id="KW-0418">Kinase</keyword>
<dbReference type="Gene3D" id="3.30.565.10">
    <property type="entry name" value="Histidine kinase-like ATPase, C-terminal domain"/>
    <property type="match status" value="1"/>
</dbReference>
<evidence type="ECO:0000259" key="5">
    <source>
        <dbReference type="PROSITE" id="PS50110"/>
    </source>
</evidence>
<dbReference type="SMART" id="SM00448">
    <property type="entry name" value="REC"/>
    <property type="match status" value="1"/>
</dbReference>
<keyword evidence="8" id="KW-1185">Reference proteome</keyword>
<dbReference type="CDD" id="cd00082">
    <property type="entry name" value="HisKA"/>
    <property type="match status" value="1"/>
</dbReference>
<dbReference type="OrthoDB" id="60033at2759"/>
<dbReference type="InterPro" id="IPR001610">
    <property type="entry name" value="PAC"/>
</dbReference>
<feature type="domain" description="PAC" evidence="6">
    <location>
        <begin position="431"/>
        <end position="483"/>
    </location>
</feature>
<dbReference type="PROSITE" id="PS50110">
    <property type="entry name" value="RESPONSE_REGULATORY"/>
    <property type="match status" value="1"/>
</dbReference>
<dbReference type="SMART" id="SM00388">
    <property type="entry name" value="HisKA"/>
    <property type="match status" value="1"/>
</dbReference>
<dbReference type="InterPro" id="IPR011006">
    <property type="entry name" value="CheY-like_superfamily"/>
</dbReference>
<evidence type="ECO:0000256" key="1">
    <source>
        <dbReference type="ARBA" id="ARBA00022553"/>
    </source>
</evidence>
<dbReference type="Pfam" id="PF08447">
    <property type="entry name" value="PAS_3"/>
    <property type="match status" value="1"/>
</dbReference>
<evidence type="ECO:0000313" key="8">
    <source>
        <dbReference type="Proteomes" id="UP000053317"/>
    </source>
</evidence>
<dbReference type="SUPFAM" id="SSF55785">
    <property type="entry name" value="PYP-like sensor domain (PAS domain)"/>
    <property type="match status" value="1"/>
</dbReference>
<dbReference type="InterPro" id="IPR004358">
    <property type="entry name" value="Sig_transdc_His_kin-like_C"/>
</dbReference>
<dbReference type="InterPro" id="IPR036097">
    <property type="entry name" value="HisK_dim/P_sf"/>
</dbReference>
<dbReference type="SMART" id="SM00387">
    <property type="entry name" value="HATPase_c"/>
    <property type="match status" value="1"/>
</dbReference>
<dbReference type="InterPro" id="IPR003661">
    <property type="entry name" value="HisK_dim/P_dom"/>
</dbReference>
<feature type="modified residue" description="4-aspartylphosphate" evidence="3">
    <location>
        <position position="927"/>
    </location>
</feature>
<dbReference type="SMART" id="SM00086">
    <property type="entry name" value="PAC"/>
    <property type="match status" value="1"/>
</dbReference>
<dbReference type="InterPro" id="IPR035965">
    <property type="entry name" value="PAS-like_dom_sf"/>
</dbReference>
<name>A0A0G2E220_PHACM</name>
<dbReference type="SUPFAM" id="SSF47384">
    <property type="entry name" value="Homodimeric domain of signal transducing histidine kinase"/>
    <property type="match status" value="1"/>
</dbReference>
<evidence type="ECO:0000259" key="4">
    <source>
        <dbReference type="PROSITE" id="PS50109"/>
    </source>
</evidence>
<dbReference type="SUPFAM" id="SSF55874">
    <property type="entry name" value="ATPase domain of HSP90 chaperone/DNA topoisomerase II/histidine kinase"/>
    <property type="match status" value="1"/>
</dbReference>
<dbReference type="CDD" id="cd16922">
    <property type="entry name" value="HATPase_EvgS-ArcB-TorS-like"/>
    <property type="match status" value="1"/>
</dbReference>
<evidence type="ECO:0000256" key="3">
    <source>
        <dbReference type="PROSITE-ProRule" id="PRU00169"/>
    </source>
</evidence>
<dbReference type="Pfam" id="PF00512">
    <property type="entry name" value="HisKA"/>
    <property type="match status" value="1"/>
</dbReference>
<dbReference type="Gene3D" id="3.30.450.20">
    <property type="entry name" value="PAS domain"/>
    <property type="match status" value="1"/>
</dbReference>
<keyword evidence="7" id="KW-0808">Transferase</keyword>
<dbReference type="InterPro" id="IPR003594">
    <property type="entry name" value="HATPase_dom"/>
</dbReference>
<keyword evidence="1 3" id="KW-0597">Phosphoprotein</keyword>
<dbReference type="GO" id="GO:0000155">
    <property type="term" value="F:phosphorelay sensor kinase activity"/>
    <property type="evidence" value="ECO:0007669"/>
    <property type="project" value="InterPro"/>
</dbReference>
<dbReference type="AlphaFoldDB" id="A0A0G2E220"/>
<dbReference type="CDD" id="cd17546">
    <property type="entry name" value="REC_hyHK_CKI1_RcsC-like"/>
    <property type="match status" value="1"/>
</dbReference>
<evidence type="ECO:0000313" key="7">
    <source>
        <dbReference type="EMBL" id="KKY16401.1"/>
    </source>
</evidence>
<accession>A0A0G2E220</accession>
<dbReference type="PROSITE" id="PS50113">
    <property type="entry name" value="PAC"/>
    <property type="match status" value="1"/>
</dbReference>
<protein>
    <submittedName>
        <fullName evidence="7">Putative histidine kinase hhk6p</fullName>
    </submittedName>
</protein>
<dbReference type="Pfam" id="PF02518">
    <property type="entry name" value="HATPase_c"/>
    <property type="match status" value="1"/>
</dbReference>
<comment type="caution">
    <text evidence="7">The sequence shown here is derived from an EMBL/GenBank/DDBJ whole genome shotgun (WGS) entry which is preliminary data.</text>
</comment>
<dbReference type="SMART" id="SM00091">
    <property type="entry name" value="PAS"/>
    <property type="match status" value="2"/>
</dbReference>
<dbReference type="Proteomes" id="UP000053317">
    <property type="component" value="Unassembled WGS sequence"/>
</dbReference>
<dbReference type="InterPro" id="IPR013655">
    <property type="entry name" value="PAS_fold_3"/>
</dbReference>